<sequence length="357" mass="39005">MAQTDRDALYARLRSIESDLANASWAISDVERKLSSIDGAMSSLPSRLATIRERGYAAMGHLEKSIDLLAKKWAEASPAIKQSFYGSVQPLTAQIRALQSEVQGLRAGAALGGTVLGWASVGRISAEASALRARVFAETSRINASIGEFLGGIEAIDRDLKIAENTMRLFSYASFPLKPGESPVLAIEGKIMTKEKCDGTLYFTNQRFIFEGTREAVLEKKLFIATKKRVERMVLVEQPIGALQGISKGRVGLVAWTGIYIRFKPELGLEEMPFDVKGWEADVITRFFQYIVGGEADRDIAAIKGIAQKEAPALMVIRCPNCGAPYTREIYKGQTSVQCEYCGTSILINPEALHGTA</sequence>
<proteinExistence type="predicted"/>
<gene>
    <name evidence="1" type="ORF">B9J98_00115</name>
</gene>
<evidence type="ECO:0000313" key="1">
    <source>
        <dbReference type="EMBL" id="PUA34292.1"/>
    </source>
</evidence>
<evidence type="ECO:0000313" key="2">
    <source>
        <dbReference type="Proteomes" id="UP000244066"/>
    </source>
</evidence>
<protein>
    <submittedName>
        <fullName evidence="1">Uncharacterized protein</fullName>
    </submittedName>
</protein>
<reference evidence="1 2" key="1">
    <citation type="submission" date="2017-04" db="EMBL/GenBank/DDBJ databases">
        <title>Draft Aigarchaeota genome from a New Zealand hot spring.</title>
        <authorList>
            <person name="Reysenbach A.-L."/>
            <person name="Donaho J.A."/>
            <person name="Gerhart J."/>
            <person name="Kelley J.F."/>
            <person name="Kouba K."/>
            <person name="Podar M."/>
            <person name="Stott M."/>
        </authorList>
    </citation>
    <scope>NUCLEOTIDE SEQUENCE [LARGE SCALE GENOMIC DNA]</scope>
    <source>
        <strain evidence="1">NZ13_MG1</strain>
    </source>
</reference>
<name>A0A2R7YBL6_9ARCH</name>
<organism evidence="1 2">
    <name type="scientific">Candidatus Terraquivivens tikiterensis</name>
    <dbReference type="NCBI Taxonomy" id="1980982"/>
    <lineage>
        <taxon>Archaea</taxon>
        <taxon>Nitrososphaerota</taxon>
        <taxon>Candidatus Wolframiiraptoraceae</taxon>
        <taxon>Candidatus Terraquivivens</taxon>
    </lineage>
</organism>
<dbReference type="Gene3D" id="2.20.28.30">
    <property type="entry name" value="RNA polymerase ii, chain L"/>
    <property type="match status" value="1"/>
</dbReference>
<accession>A0A2R7YBL6</accession>
<dbReference type="AlphaFoldDB" id="A0A2R7YBL6"/>
<comment type="caution">
    <text evidence="1">The sequence shown here is derived from an EMBL/GenBank/DDBJ whole genome shotgun (WGS) entry which is preliminary data.</text>
</comment>
<dbReference type="Proteomes" id="UP000244066">
    <property type="component" value="Unassembled WGS sequence"/>
</dbReference>
<dbReference type="EMBL" id="NDWU01000001">
    <property type="protein sequence ID" value="PUA34292.1"/>
    <property type="molecule type" value="Genomic_DNA"/>
</dbReference>